<keyword evidence="3 4" id="KW-0443">Lipid metabolism</keyword>
<dbReference type="InterPro" id="IPR002641">
    <property type="entry name" value="PNPLA_dom"/>
</dbReference>
<dbReference type="GO" id="GO:0016787">
    <property type="term" value="F:hydrolase activity"/>
    <property type="evidence" value="ECO:0007669"/>
    <property type="project" value="UniProtKB-UniRule"/>
</dbReference>
<comment type="caution">
    <text evidence="6">The sequence shown here is derived from an EMBL/GenBank/DDBJ whole genome shotgun (WGS) entry which is preliminary data.</text>
</comment>
<dbReference type="Proteomes" id="UP001057868">
    <property type="component" value="Unassembled WGS sequence"/>
</dbReference>
<evidence type="ECO:0000256" key="2">
    <source>
        <dbReference type="ARBA" id="ARBA00022963"/>
    </source>
</evidence>
<feature type="active site" description="Proton acceptor" evidence="4">
    <location>
        <position position="183"/>
    </location>
</feature>
<dbReference type="InterPro" id="IPR016035">
    <property type="entry name" value="Acyl_Trfase/lysoPLipase"/>
</dbReference>
<feature type="short sequence motif" description="GXSXG" evidence="4">
    <location>
        <begin position="38"/>
        <end position="42"/>
    </location>
</feature>
<dbReference type="RefSeq" id="WP_261854686.1">
    <property type="nucleotide sequence ID" value="NZ_BQXY01000020.1"/>
</dbReference>
<dbReference type="InterPro" id="IPR050301">
    <property type="entry name" value="NTE"/>
</dbReference>
<dbReference type="GO" id="GO:0016042">
    <property type="term" value="P:lipid catabolic process"/>
    <property type="evidence" value="ECO:0007669"/>
    <property type="project" value="UniProtKB-UniRule"/>
</dbReference>
<dbReference type="PANTHER" id="PTHR14226:SF29">
    <property type="entry name" value="NEUROPATHY TARGET ESTERASE SWS"/>
    <property type="match status" value="1"/>
</dbReference>
<dbReference type="AlphaFoldDB" id="A0A9W5Y8N0"/>
<evidence type="ECO:0000256" key="1">
    <source>
        <dbReference type="ARBA" id="ARBA00022801"/>
    </source>
</evidence>
<dbReference type="Gene3D" id="3.40.1090.10">
    <property type="entry name" value="Cytosolic phospholipase A2 catalytic domain"/>
    <property type="match status" value="2"/>
</dbReference>
<feature type="domain" description="PNPLA" evidence="5">
    <location>
        <begin position="5"/>
        <end position="196"/>
    </location>
</feature>
<evidence type="ECO:0000256" key="4">
    <source>
        <dbReference type="PROSITE-ProRule" id="PRU01161"/>
    </source>
</evidence>
<evidence type="ECO:0000313" key="6">
    <source>
        <dbReference type="EMBL" id="GKU27863.1"/>
    </source>
</evidence>
<feature type="short sequence motif" description="GXGXXG" evidence="4">
    <location>
        <begin position="9"/>
        <end position="14"/>
    </location>
</feature>
<sequence>MKIGLVLAGGGGRGAYQIGVWRALADLGFDKYIKAVSGTSIGALNAVLFMCGDIDKAEDLWLNLSRDEILPAKNIELMKKSLMLAWGSRNINFVKKYIPKTLEMGNISRQGLVDLMNKHIDFAKVQRSQITCYAACSEMPSIKPKYFKLNEYDENGIKEILLATSAIPVVYESKEIETRKYLDGAMCDNLPIQPLYGDGCDIIIAVNLSLVSEVDRAAFPNAKIIEITPSEMDDGVFSATLDFTPNGARKRIKQGYDDTKNLFEPIIEITKYNLMKIPQDVVANVGKKLLKQSNKFRDIIVNNRNE</sequence>
<dbReference type="CDD" id="cd07209">
    <property type="entry name" value="Pat_hypo_Ecoli_Z1214_like"/>
    <property type="match status" value="1"/>
</dbReference>
<feature type="active site" description="Nucleophile" evidence="4">
    <location>
        <position position="40"/>
    </location>
</feature>
<evidence type="ECO:0000313" key="7">
    <source>
        <dbReference type="Proteomes" id="UP001057868"/>
    </source>
</evidence>
<evidence type="ECO:0000256" key="3">
    <source>
        <dbReference type="ARBA" id="ARBA00023098"/>
    </source>
</evidence>
<name>A0A9W5Y8N0_9CLOT</name>
<dbReference type="PANTHER" id="PTHR14226">
    <property type="entry name" value="NEUROPATHY TARGET ESTERASE/SWISS CHEESE D.MELANOGASTER"/>
    <property type="match status" value="1"/>
</dbReference>
<dbReference type="PROSITE" id="PS51635">
    <property type="entry name" value="PNPLA"/>
    <property type="match status" value="1"/>
</dbReference>
<dbReference type="SUPFAM" id="SSF52151">
    <property type="entry name" value="FabD/lysophospholipase-like"/>
    <property type="match status" value="1"/>
</dbReference>
<dbReference type="Pfam" id="PF01734">
    <property type="entry name" value="Patatin"/>
    <property type="match status" value="1"/>
</dbReference>
<proteinExistence type="predicted"/>
<feature type="short sequence motif" description="DGA/G" evidence="4">
    <location>
        <begin position="183"/>
        <end position="185"/>
    </location>
</feature>
<keyword evidence="2 4" id="KW-0442">Lipid degradation</keyword>
<reference evidence="6" key="1">
    <citation type="journal article" date="2023" name="Int. J. Syst. Evol. Microbiol.">
        <title>&lt;i&gt;Clostridium folliculivorans&lt;/i&gt; sp. nov., isolated from soil samples of an organic paddy in Japan.</title>
        <authorList>
            <person name="Tazawa J."/>
            <person name="Kobayashi H."/>
            <person name="Tanizawa Y."/>
            <person name="Uchino A."/>
            <person name="Tanaka F."/>
            <person name="Urashima Y."/>
            <person name="Miura S."/>
            <person name="Sakamoto M."/>
            <person name="Ohkuma M."/>
            <person name="Tohno M."/>
        </authorList>
    </citation>
    <scope>NUCLEOTIDE SEQUENCE</scope>
    <source>
        <strain evidence="6">D1-1</strain>
    </source>
</reference>
<gene>
    <name evidence="6" type="ORF">CFOLD11_46900</name>
</gene>
<organism evidence="6 7">
    <name type="scientific">Clostridium folliculivorans</name>
    <dbReference type="NCBI Taxonomy" id="2886038"/>
    <lineage>
        <taxon>Bacteria</taxon>
        <taxon>Bacillati</taxon>
        <taxon>Bacillota</taxon>
        <taxon>Clostridia</taxon>
        <taxon>Eubacteriales</taxon>
        <taxon>Clostridiaceae</taxon>
        <taxon>Clostridium</taxon>
    </lineage>
</organism>
<evidence type="ECO:0000259" key="5">
    <source>
        <dbReference type="PROSITE" id="PS51635"/>
    </source>
</evidence>
<keyword evidence="1 4" id="KW-0378">Hydrolase</keyword>
<keyword evidence="7" id="KW-1185">Reference proteome</keyword>
<accession>A0A9W5Y8N0</accession>
<protein>
    <recommendedName>
        <fullName evidence="5">PNPLA domain-containing protein</fullName>
    </recommendedName>
</protein>
<dbReference type="EMBL" id="BQXY01000020">
    <property type="protein sequence ID" value="GKU27863.1"/>
    <property type="molecule type" value="Genomic_DNA"/>
</dbReference>